<gene>
    <name evidence="2" type="ORF">MSAN_00584900</name>
</gene>
<protein>
    <recommendedName>
        <fullName evidence="4">F-box domain-containing protein</fullName>
    </recommendedName>
</protein>
<organism evidence="2 3">
    <name type="scientific">Mycena sanguinolenta</name>
    <dbReference type="NCBI Taxonomy" id="230812"/>
    <lineage>
        <taxon>Eukaryota</taxon>
        <taxon>Fungi</taxon>
        <taxon>Dikarya</taxon>
        <taxon>Basidiomycota</taxon>
        <taxon>Agaricomycotina</taxon>
        <taxon>Agaricomycetes</taxon>
        <taxon>Agaricomycetidae</taxon>
        <taxon>Agaricales</taxon>
        <taxon>Marasmiineae</taxon>
        <taxon>Mycenaceae</taxon>
        <taxon>Mycena</taxon>
    </lineage>
</organism>
<dbReference type="Proteomes" id="UP000623467">
    <property type="component" value="Unassembled WGS sequence"/>
</dbReference>
<keyword evidence="1" id="KW-0812">Transmembrane</keyword>
<reference evidence="2" key="1">
    <citation type="submission" date="2020-05" db="EMBL/GenBank/DDBJ databases">
        <title>Mycena genomes resolve the evolution of fungal bioluminescence.</title>
        <authorList>
            <person name="Tsai I.J."/>
        </authorList>
    </citation>
    <scope>NUCLEOTIDE SEQUENCE</scope>
    <source>
        <strain evidence="2">160909Yilan</strain>
    </source>
</reference>
<evidence type="ECO:0000313" key="2">
    <source>
        <dbReference type="EMBL" id="KAF7373738.1"/>
    </source>
</evidence>
<keyword evidence="3" id="KW-1185">Reference proteome</keyword>
<evidence type="ECO:0000256" key="1">
    <source>
        <dbReference type="SAM" id="Phobius"/>
    </source>
</evidence>
<dbReference type="EMBL" id="JACAZH010000003">
    <property type="protein sequence ID" value="KAF7373738.1"/>
    <property type="molecule type" value="Genomic_DNA"/>
</dbReference>
<accession>A0A8H7DIQ1</accession>
<evidence type="ECO:0008006" key="4">
    <source>
        <dbReference type="Google" id="ProtNLM"/>
    </source>
</evidence>
<feature type="transmembrane region" description="Helical" evidence="1">
    <location>
        <begin position="46"/>
        <end position="69"/>
    </location>
</feature>
<dbReference type="AlphaFoldDB" id="A0A8H7DIQ1"/>
<proteinExistence type="predicted"/>
<evidence type="ECO:0000313" key="3">
    <source>
        <dbReference type="Proteomes" id="UP000623467"/>
    </source>
</evidence>
<name>A0A8H7DIQ1_9AGAR</name>
<sequence length="310" mass="35645">MSALRISAELWRQILLYCPYSNTVLFPLICQRSRTIANRILYRKSACTWGACSIAALATLLFITTGHLLKQLFDVQALVDCCRAPLRTFTYGLPACDRLRRFLALQLFITSIHLYHPLNRDPTSDFLPMLERVEALTDDLADLVVGAPVRQIKFRYRLEERETQPVKPSIFFKLLAVSIVYIECMACQLVDYDELDCFLPCLETLVILQDATWGDHTTSLKYPQLANNLAVKLTRLPRLVRLVIITELGTRQRHQFCQSLRHRGKAVQLHTFAFHTGAKCLCWDNFRNLQSTPTERPLTHCSTHYVTDLV</sequence>
<keyword evidence="1" id="KW-1133">Transmembrane helix</keyword>
<keyword evidence="1" id="KW-0472">Membrane</keyword>
<comment type="caution">
    <text evidence="2">The sequence shown here is derived from an EMBL/GenBank/DDBJ whole genome shotgun (WGS) entry which is preliminary data.</text>
</comment>
<dbReference type="OrthoDB" id="3034721at2759"/>